<evidence type="ECO:0000256" key="1">
    <source>
        <dbReference type="SAM" id="MobiDB-lite"/>
    </source>
</evidence>
<dbReference type="OrthoDB" id="10544600at2759"/>
<dbReference type="EMBL" id="ML122298">
    <property type="protein sequence ID" value="RPD55085.1"/>
    <property type="molecule type" value="Genomic_DNA"/>
</dbReference>
<proteinExistence type="predicted"/>
<accession>A0A5C2RWD9</accession>
<organism evidence="2 3">
    <name type="scientific">Lentinus tigrinus ALCF2SS1-6</name>
    <dbReference type="NCBI Taxonomy" id="1328759"/>
    <lineage>
        <taxon>Eukaryota</taxon>
        <taxon>Fungi</taxon>
        <taxon>Dikarya</taxon>
        <taxon>Basidiomycota</taxon>
        <taxon>Agaricomycotina</taxon>
        <taxon>Agaricomycetes</taxon>
        <taxon>Polyporales</taxon>
        <taxon>Polyporaceae</taxon>
        <taxon>Lentinus</taxon>
    </lineage>
</organism>
<evidence type="ECO:0000313" key="2">
    <source>
        <dbReference type="EMBL" id="RPD55085.1"/>
    </source>
</evidence>
<reference evidence="2" key="1">
    <citation type="journal article" date="2018" name="Genome Biol. Evol.">
        <title>Genomics and development of Lentinus tigrinus, a white-rot wood-decaying mushroom with dimorphic fruiting bodies.</title>
        <authorList>
            <person name="Wu B."/>
            <person name="Xu Z."/>
            <person name="Knudson A."/>
            <person name="Carlson A."/>
            <person name="Chen N."/>
            <person name="Kovaka S."/>
            <person name="LaButti K."/>
            <person name="Lipzen A."/>
            <person name="Pennachio C."/>
            <person name="Riley R."/>
            <person name="Schakwitz W."/>
            <person name="Umezawa K."/>
            <person name="Ohm R.A."/>
            <person name="Grigoriev I.V."/>
            <person name="Nagy L.G."/>
            <person name="Gibbons J."/>
            <person name="Hibbett D."/>
        </authorList>
    </citation>
    <scope>NUCLEOTIDE SEQUENCE [LARGE SCALE GENOMIC DNA]</scope>
    <source>
        <strain evidence="2">ALCF2SS1-6</strain>
    </source>
</reference>
<protein>
    <submittedName>
        <fullName evidence="2">Uncharacterized protein</fullName>
    </submittedName>
</protein>
<dbReference type="AlphaFoldDB" id="A0A5C2RWD9"/>
<evidence type="ECO:0000313" key="3">
    <source>
        <dbReference type="Proteomes" id="UP000313359"/>
    </source>
</evidence>
<dbReference type="Proteomes" id="UP000313359">
    <property type="component" value="Unassembled WGS sequence"/>
</dbReference>
<gene>
    <name evidence="2" type="ORF">L227DRAFT_603683</name>
</gene>
<keyword evidence="3" id="KW-1185">Reference proteome</keyword>
<feature type="region of interest" description="Disordered" evidence="1">
    <location>
        <begin position="82"/>
        <end position="111"/>
    </location>
</feature>
<sequence length="216" mass="24138">MSATDLTMDIDSEDFTVPVDGQTDLPATEDAPPRLPAYIVVKEEGYSSLTDAVEDVEAQLLDGEPTYRDDLLRMHNSLLDWDPPASLETGASSETSDAMDLEESGGDSGETVEVEDVPEYWDTDGVDWNNNPPVWDGHTIPVMDAEVIHTYIDDQFIKKEYPVTCKMGNCTQEIKGKGCLKSHLWGLQHLNIRRVCRRCNRSRRRDNFSGGHSCKA</sequence>
<name>A0A5C2RWD9_9APHY</name>
<feature type="compositionally biased region" description="Acidic residues" evidence="1">
    <location>
        <begin position="97"/>
        <end position="111"/>
    </location>
</feature>